<dbReference type="RefSeq" id="WP_065161173.1">
    <property type="nucleotide sequence ID" value="NZ_LZLQ01000148.1"/>
</dbReference>
<dbReference type="Proteomes" id="UP000093629">
    <property type="component" value="Unassembled WGS sequence"/>
</dbReference>
<evidence type="ECO:0000313" key="7">
    <source>
        <dbReference type="Proteomes" id="UP000093629"/>
    </source>
</evidence>
<evidence type="ECO:0000313" key="6">
    <source>
        <dbReference type="EMBL" id="OBK10416.1"/>
    </source>
</evidence>
<evidence type="ECO:0000256" key="3">
    <source>
        <dbReference type="ARBA" id="ARBA00022691"/>
    </source>
</evidence>
<dbReference type="EMBL" id="LZLQ01000148">
    <property type="protein sequence ID" value="OBK10416.1"/>
    <property type="molecule type" value="Genomic_DNA"/>
</dbReference>
<dbReference type="Gene3D" id="3.40.50.150">
    <property type="entry name" value="Vaccinia Virus protein VP39"/>
    <property type="match status" value="1"/>
</dbReference>
<dbReference type="InterPro" id="IPR029063">
    <property type="entry name" value="SAM-dependent_MTases_sf"/>
</dbReference>
<keyword evidence="7" id="KW-1185">Reference proteome</keyword>
<gene>
    <name evidence="6" type="ORF">A5636_15805</name>
</gene>
<dbReference type="PANTHER" id="PTHR43464:SF19">
    <property type="entry name" value="UBIQUINONE BIOSYNTHESIS O-METHYLTRANSFERASE, MITOCHONDRIAL"/>
    <property type="match status" value="1"/>
</dbReference>
<dbReference type="PANTHER" id="PTHR43464">
    <property type="entry name" value="METHYLTRANSFERASE"/>
    <property type="match status" value="1"/>
</dbReference>
<reference evidence="6 7" key="1">
    <citation type="submission" date="2016-06" db="EMBL/GenBank/DDBJ databases">
        <authorList>
            <person name="Kjaerup R.B."/>
            <person name="Dalgaard T.S."/>
            <person name="Juul-Madsen H.R."/>
        </authorList>
    </citation>
    <scope>NUCLEOTIDE SEQUENCE [LARGE SCALE GENOMIC DNA]</scope>
    <source>
        <strain evidence="6 7">1245139.5</strain>
    </source>
</reference>
<evidence type="ECO:0000256" key="1">
    <source>
        <dbReference type="ARBA" id="ARBA00022603"/>
    </source>
</evidence>
<dbReference type="CDD" id="cd02440">
    <property type="entry name" value="AdoMet_MTases"/>
    <property type="match status" value="1"/>
</dbReference>
<accession>A0A1A3MLN3</accession>
<protein>
    <submittedName>
        <fullName evidence="6">SAM-dependent methyltransferase</fullName>
    </submittedName>
</protein>
<dbReference type="AlphaFoldDB" id="A0A1A3MLN3"/>
<feature type="region of interest" description="Disordered" evidence="4">
    <location>
        <begin position="1"/>
        <end position="20"/>
    </location>
</feature>
<dbReference type="SUPFAM" id="SSF53335">
    <property type="entry name" value="S-adenosyl-L-methionine-dependent methyltransferases"/>
    <property type="match status" value="1"/>
</dbReference>
<evidence type="ECO:0000256" key="2">
    <source>
        <dbReference type="ARBA" id="ARBA00022679"/>
    </source>
</evidence>
<evidence type="ECO:0000256" key="4">
    <source>
        <dbReference type="SAM" id="MobiDB-lite"/>
    </source>
</evidence>
<keyword evidence="1 6" id="KW-0489">Methyltransferase</keyword>
<comment type="caution">
    <text evidence="6">The sequence shown here is derived from an EMBL/GenBank/DDBJ whole genome shotgun (WGS) entry which is preliminary data.</text>
</comment>
<dbReference type="Pfam" id="PF13649">
    <property type="entry name" value="Methyltransf_25"/>
    <property type="match status" value="1"/>
</dbReference>
<organism evidence="6 7">
    <name type="scientific">Mycobacterium asiaticum</name>
    <dbReference type="NCBI Taxonomy" id="1790"/>
    <lineage>
        <taxon>Bacteria</taxon>
        <taxon>Bacillati</taxon>
        <taxon>Actinomycetota</taxon>
        <taxon>Actinomycetes</taxon>
        <taxon>Mycobacteriales</taxon>
        <taxon>Mycobacteriaceae</taxon>
        <taxon>Mycobacterium</taxon>
    </lineage>
</organism>
<keyword evidence="2 6" id="KW-0808">Transferase</keyword>
<keyword evidence="3" id="KW-0949">S-adenosyl-L-methionine</keyword>
<evidence type="ECO:0000259" key="5">
    <source>
        <dbReference type="Pfam" id="PF13649"/>
    </source>
</evidence>
<feature type="compositionally biased region" description="Basic and acidic residues" evidence="4">
    <location>
        <begin position="1"/>
        <end position="13"/>
    </location>
</feature>
<sequence>MTEQDRRRWDDRYTQAGPAQAESICPPSFLVPHVNLVPTAGRALDIACGPGLAAVWLALRGLNVHGIDVSPVAIQQARDLAHRNQVGDRCRFDVVDLDEGLPADEPVDMILCNKFRDRRLYRALTERLTPGGLLAIAVRSEVGAAPGQFRATPGELIASFALLEPIDSAEGDGLAWLIARR</sequence>
<name>A0A1A3MLN3_MYCAS</name>
<dbReference type="GO" id="GO:0032259">
    <property type="term" value="P:methylation"/>
    <property type="evidence" value="ECO:0007669"/>
    <property type="project" value="UniProtKB-KW"/>
</dbReference>
<dbReference type="OrthoDB" id="9786503at2"/>
<feature type="domain" description="Methyltransferase" evidence="5">
    <location>
        <begin position="44"/>
        <end position="132"/>
    </location>
</feature>
<proteinExistence type="predicted"/>
<dbReference type="GO" id="GO:0008168">
    <property type="term" value="F:methyltransferase activity"/>
    <property type="evidence" value="ECO:0007669"/>
    <property type="project" value="UniProtKB-KW"/>
</dbReference>
<dbReference type="InterPro" id="IPR041698">
    <property type="entry name" value="Methyltransf_25"/>
</dbReference>